<dbReference type="CDD" id="cd11386">
    <property type="entry name" value="MCP_signal"/>
    <property type="match status" value="1"/>
</dbReference>
<dbReference type="SUPFAM" id="SSF58104">
    <property type="entry name" value="Methyl-accepting chemotaxis protein (MCP) signaling domain"/>
    <property type="match status" value="1"/>
</dbReference>
<dbReference type="RefSeq" id="WP_069975573.1">
    <property type="nucleotide sequence ID" value="NZ_CP017269.1"/>
</dbReference>
<evidence type="ECO:0000256" key="1">
    <source>
        <dbReference type="ARBA" id="ARBA00023224"/>
    </source>
</evidence>
<dbReference type="AlphaFoldDB" id="A0A1D8GFI6"/>
<protein>
    <recommendedName>
        <fullName evidence="5">Methyl-accepting transducer domain-containing protein</fullName>
    </recommendedName>
</protein>
<dbReference type="SUPFAM" id="SSF103190">
    <property type="entry name" value="Sensory domain-like"/>
    <property type="match status" value="1"/>
</dbReference>
<dbReference type="PROSITE" id="PS50111">
    <property type="entry name" value="CHEMOTAXIS_TRANSDUC_2"/>
    <property type="match status" value="1"/>
</dbReference>
<accession>A0A1D8GFI6</accession>
<dbReference type="GO" id="GO:0016020">
    <property type="term" value="C:membrane"/>
    <property type="evidence" value="ECO:0007669"/>
    <property type="project" value="InterPro"/>
</dbReference>
<keyword evidence="4" id="KW-1133">Transmembrane helix</keyword>
<dbReference type="Pfam" id="PF00015">
    <property type="entry name" value="MCPsignal"/>
    <property type="match status" value="1"/>
</dbReference>
<evidence type="ECO:0000313" key="6">
    <source>
        <dbReference type="EMBL" id="AOT69652.1"/>
    </source>
</evidence>
<dbReference type="Proteomes" id="UP000095743">
    <property type="component" value="Chromosome"/>
</dbReference>
<dbReference type="PANTHER" id="PTHR32089:SF112">
    <property type="entry name" value="LYSOZYME-LIKE PROTEIN-RELATED"/>
    <property type="match status" value="1"/>
</dbReference>
<feature type="transmembrane region" description="Helical" evidence="4">
    <location>
        <begin position="7"/>
        <end position="27"/>
    </location>
</feature>
<dbReference type="InterPro" id="IPR029151">
    <property type="entry name" value="Sensor-like_sf"/>
</dbReference>
<comment type="similarity">
    <text evidence="2">Belongs to the methyl-accepting chemotaxis (MCP) protein family.</text>
</comment>
<dbReference type="GO" id="GO:0004888">
    <property type="term" value="F:transmembrane signaling receptor activity"/>
    <property type="evidence" value="ECO:0007669"/>
    <property type="project" value="InterPro"/>
</dbReference>
<evidence type="ECO:0000313" key="7">
    <source>
        <dbReference type="Proteomes" id="UP000095743"/>
    </source>
</evidence>
<evidence type="ECO:0000259" key="5">
    <source>
        <dbReference type="PROSITE" id="PS50111"/>
    </source>
</evidence>
<dbReference type="GO" id="GO:0006935">
    <property type="term" value="P:chemotaxis"/>
    <property type="evidence" value="ECO:0007669"/>
    <property type="project" value="InterPro"/>
</dbReference>
<dbReference type="STRING" id="1424294.Gferi_08715"/>
<dbReference type="Gene3D" id="1.10.287.950">
    <property type="entry name" value="Methyl-accepting chemotaxis protein"/>
    <property type="match status" value="1"/>
</dbReference>
<keyword evidence="7" id="KW-1185">Reference proteome</keyword>
<name>A0A1D8GFI6_9FIRM</name>
<dbReference type="KEGG" id="gfe:Gferi_08715"/>
<keyword evidence="4" id="KW-0472">Membrane</keyword>
<dbReference type="CDD" id="cd18773">
    <property type="entry name" value="PDC1_HK_sensor"/>
    <property type="match status" value="1"/>
</dbReference>
<feature type="transmembrane region" description="Helical" evidence="4">
    <location>
        <begin position="33"/>
        <end position="52"/>
    </location>
</feature>
<dbReference type="GO" id="GO:0007165">
    <property type="term" value="P:signal transduction"/>
    <property type="evidence" value="ECO:0007669"/>
    <property type="project" value="UniProtKB-KW"/>
</dbReference>
<dbReference type="InterPro" id="IPR004090">
    <property type="entry name" value="Chemotax_Me-accpt_rcpt"/>
</dbReference>
<dbReference type="OrthoDB" id="9811961at2"/>
<dbReference type="Gene3D" id="3.30.450.20">
    <property type="entry name" value="PAS domain"/>
    <property type="match status" value="1"/>
</dbReference>
<gene>
    <name evidence="6" type="ORF">Gferi_08715</name>
</gene>
<evidence type="ECO:0000256" key="4">
    <source>
        <dbReference type="SAM" id="Phobius"/>
    </source>
</evidence>
<proteinExistence type="inferred from homology"/>
<dbReference type="PRINTS" id="PR00260">
    <property type="entry name" value="CHEMTRNSDUCR"/>
</dbReference>
<dbReference type="PANTHER" id="PTHR32089">
    <property type="entry name" value="METHYL-ACCEPTING CHEMOTAXIS PROTEIN MCPB"/>
    <property type="match status" value="1"/>
</dbReference>
<sequence length="536" mass="58661">MQKLLSVCIKYSIYWMPFILLLIIKNIKAADLNLIYTFSTAYIFLLFTYDVYKNIKSRKKTESLVNAIEEMAKGNLCIGISMGANTRKNLNKIEALIIQLTKIYYQNDYCIEAVNEKQKHMLSKYKEIAVFFITDASGQQIYNTLGKNLMYNGDRDYFLNAKKTGKPQTSDIVISKTTDKLAIVMAVPYYHGEEFKGVFAATIDMQAVSTAEEKLGNALLGTAENLKGLIRSSQNSAQQVANSAAALLDISQQSADASESVAVSSLEVAKNAEEQLQEVLSATSAIQQVAASLQEILGNAEEIQHLSQEANKSALTGEEEVKNAMQSMVDLGESSRKVNVSLDEINRSSSKMDEILKTIQSIADQTNLLALNASIEAARAGEAGKGFAVVADEIRKLAESSKESTMEINNLIQEIQYQLVETNRAVKEDSEIVQGGTETVNHAGKALHEIIDFVSTMNSQVTMITASINEVAQGSQNIAASTNIIQQKSKDVSEEIQNVSALAEEQTAAMQEIASASQSLTKLSKDLQAMSGRFKV</sequence>
<dbReference type="InterPro" id="IPR004089">
    <property type="entry name" value="MCPsignal_dom"/>
</dbReference>
<keyword evidence="1 3" id="KW-0807">Transducer</keyword>
<evidence type="ECO:0000256" key="3">
    <source>
        <dbReference type="PROSITE-ProRule" id="PRU00284"/>
    </source>
</evidence>
<organism evidence="6 7">
    <name type="scientific">Geosporobacter ferrireducens</name>
    <dbReference type="NCBI Taxonomy" id="1424294"/>
    <lineage>
        <taxon>Bacteria</taxon>
        <taxon>Bacillati</taxon>
        <taxon>Bacillota</taxon>
        <taxon>Clostridia</taxon>
        <taxon>Peptostreptococcales</taxon>
        <taxon>Thermotaleaceae</taxon>
        <taxon>Geosporobacter</taxon>
    </lineage>
</organism>
<reference evidence="6 7" key="1">
    <citation type="submission" date="2016-09" db="EMBL/GenBank/DDBJ databases">
        <title>Genomic analysis reveals versatility of anaerobic energy metabolism of Geosporobacter ferrireducens IRF9 of phylum Firmicutes.</title>
        <authorList>
            <person name="Kim S.-J."/>
        </authorList>
    </citation>
    <scope>NUCLEOTIDE SEQUENCE [LARGE SCALE GENOMIC DNA]</scope>
    <source>
        <strain evidence="6 7">IRF9</strain>
    </source>
</reference>
<keyword evidence="4" id="KW-0812">Transmembrane</keyword>
<feature type="domain" description="Methyl-accepting transducer" evidence="5">
    <location>
        <begin position="250"/>
        <end position="486"/>
    </location>
</feature>
<evidence type="ECO:0000256" key="2">
    <source>
        <dbReference type="ARBA" id="ARBA00029447"/>
    </source>
</evidence>
<dbReference type="EMBL" id="CP017269">
    <property type="protein sequence ID" value="AOT69652.1"/>
    <property type="molecule type" value="Genomic_DNA"/>
</dbReference>
<dbReference type="SMART" id="SM00283">
    <property type="entry name" value="MA"/>
    <property type="match status" value="1"/>
</dbReference>